<evidence type="ECO:0000313" key="9">
    <source>
        <dbReference type="EMBL" id="TLX62435.1"/>
    </source>
</evidence>
<protein>
    <submittedName>
        <fullName evidence="9">Iron ABC transporter permease</fullName>
    </submittedName>
</protein>
<dbReference type="AlphaFoldDB" id="A0A5R9QCM8"/>
<dbReference type="GO" id="GO:0022857">
    <property type="term" value="F:transmembrane transporter activity"/>
    <property type="evidence" value="ECO:0007669"/>
    <property type="project" value="InterPro"/>
</dbReference>
<evidence type="ECO:0000256" key="6">
    <source>
        <dbReference type="ARBA" id="ARBA00022989"/>
    </source>
</evidence>
<evidence type="ECO:0000256" key="8">
    <source>
        <dbReference type="SAM" id="Phobius"/>
    </source>
</evidence>
<dbReference type="Gene3D" id="1.10.3470.10">
    <property type="entry name" value="ABC transporter involved in vitamin B12 uptake, BtuC"/>
    <property type="match status" value="1"/>
</dbReference>
<feature type="transmembrane region" description="Helical" evidence="8">
    <location>
        <begin position="171"/>
        <end position="189"/>
    </location>
</feature>
<evidence type="ECO:0000313" key="10">
    <source>
        <dbReference type="Proteomes" id="UP000306753"/>
    </source>
</evidence>
<name>A0A5R9QCM8_9GAMM</name>
<feature type="transmembrane region" description="Helical" evidence="8">
    <location>
        <begin position="214"/>
        <end position="244"/>
    </location>
</feature>
<evidence type="ECO:0000256" key="7">
    <source>
        <dbReference type="ARBA" id="ARBA00023136"/>
    </source>
</evidence>
<feature type="transmembrane region" description="Helical" evidence="8">
    <location>
        <begin position="67"/>
        <end position="87"/>
    </location>
</feature>
<organism evidence="9 10">
    <name type="scientific">Stutzerimonas nosocomialis</name>
    <dbReference type="NCBI Taxonomy" id="1056496"/>
    <lineage>
        <taxon>Bacteria</taxon>
        <taxon>Pseudomonadati</taxon>
        <taxon>Pseudomonadota</taxon>
        <taxon>Gammaproteobacteria</taxon>
        <taxon>Pseudomonadales</taxon>
        <taxon>Pseudomonadaceae</taxon>
        <taxon>Stutzerimonas</taxon>
    </lineage>
</organism>
<dbReference type="SUPFAM" id="SSF81345">
    <property type="entry name" value="ABC transporter involved in vitamin B12 uptake, BtuC"/>
    <property type="match status" value="1"/>
</dbReference>
<keyword evidence="4" id="KW-1003">Cell membrane</keyword>
<feature type="transmembrane region" description="Helical" evidence="8">
    <location>
        <begin position="125"/>
        <end position="144"/>
    </location>
</feature>
<comment type="similarity">
    <text evidence="2">Belongs to the binding-protein-dependent transport system permease family. FecCD subfamily.</text>
</comment>
<feature type="transmembrane region" description="Helical" evidence="8">
    <location>
        <begin position="93"/>
        <end position="113"/>
    </location>
</feature>
<dbReference type="InterPro" id="IPR000522">
    <property type="entry name" value="ABC_transptr_permease_BtuC"/>
</dbReference>
<feature type="transmembrane region" description="Helical" evidence="8">
    <location>
        <begin position="284"/>
        <end position="303"/>
    </location>
</feature>
<evidence type="ECO:0000256" key="4">
    <source>
        <dbReference type="ARBA" id="ARBA00022475"/>
    </source>
</evidence>
<dbReference type="FunFam" id="1.10.3470.10:FF:000001">
    <property type="entry name" value="Vitamin B12 ABC transporter permease BtuC"/>
    <property type="match status" value="1"/>
</dbReference>
<keyword evidence="5 8" id="KW-0812">Transmembrane</keyword>
<comment type="subcellular location">
    <subcellularLocation>
        <location evidence="1">Cell membrane</location>
        <topology evidence="1">Multi-pass membrane protein</topology>
    </subcellularLocation>
</comment>
<dbReference type="GO" id="GO:0033214">
    <property type="term" value="P:siderophore-iron import into cell"/>
    <property type="evidence" value="ECO:0007669"/>
    <property type="project" value="TreeGrafter"/>
</dbReference>
<sequence>MSPDRLLGILAYKAGLAPGGDWSAGQEHIVWLIRAPRVLLGMFVGAGLALIGSALQAATRNPLADPHLLGVSSGAALGAVLVMLYIGEFIGSASLPLAAFLGALGSTGVVLLVARRGGRFDSERLVLSGVAVSFVLSALTSLLLFTGDHHAASSVIFWMLGGLGSARWELVWLPAVSVAAAGMALVAWARPLNALMAGEQTAVSLGIGPARLRLFIFVSTSALTAVLVSLTGAIGFVGLMVPHVARRLVGADHRRLIPVAALMGALFVVWVDAFARTALAPQDLPIGIGTGLLGGLYFIYLLWRRDGR</sequence>
<accession>A0A5R9QCM8</accession>
<evidence type="ECO:0000256" key="3">
    <source>
        <dbReference type="ARBA" id="ARBA00022448"/>
    </source>
</evidence>
<reference evidence="9 10" key="1">
    <citation type="journal article" date="2017" name="Eur. J. Clin. Microbiol. Infect. Dis.">
        <title>Uncommonly isolated clinical Pseudomonas: identification and phylogenetic assignation.</title>
        <authorList>
            <person name="Mulet M."/>
            <person name="Gomila M."/>
            <person name="Ramirez A."/>
            <person name="Cardew S."/>
            <person name="Moore E.R."/>
            <person name="Lalucat J."/>
            <person name="Garcia-Valdes E."/>
        </authorList>
    </citation>
    <scope>NUCLEOTIDE SEQUENCE [LARGE SCALE GENOMIC DNA]</scope>
    <source>
        <strain evidence="9 10">SD129</strain>
    </source>
</reference>
<evidence type="ECO:0000256" key="5">
    <source>
        <dbReference type="ARBA" id="ARBA00022692"/>
    </source>
</evidence>
<evidence type="ECO:0000256" key="2">
    <source>
        <dbReference type="ARBA" id="ARBA00007935"/>
    </source>
</evidence>
<comment type="caution">
    <text evidence="9">The sequence shown here is derived from an EMBL/GenBank/DDBJ whole genome shotgun (WGS) entry which is preliminary data.</text>
</comment>
<keyword evidence="7 8" id="KW-0472">Membrane</keyword>
<dbReference type="Proteomes" id="UP000306753">
    <property type="component" value="Unassembled WGS sequence"/>
</dbReference>
<feature type="transmembrane region" description="Helical" evidence="8">
    <location>
        <begin position="256"/>
        <end position="278"/>
    </location>
</feature>
<dbReference type="PANTHER" id="PTHR30472:SF67">
    <property type="entry name" value="PERMEASE OF ABC TRANSPORTER-RELATED"/>
    <property type="match status" value="1"/>
</dbReference>
<feature type="transmembrane region" description="Helical" evidence="8">
    <location>
        <begin position="150"/>
        <end position="166"/>
    </location>
</feature>
<dbReference type="InterPro" id="IPR037294">
    <property type="entry name" value="ABC_BtuC-like"/>
</dbReference>
<dbReference type="GO" id="GO:0005886">
    <property type="term" value="C:plasma membrane"/>
    <property type="evidence" value="ECO:0007669"/>
    <property type="project" value="UniProtKB-SubCell"/>
</dbReference>
<dbReference type="CDD" id="cd06550">
    <property type="entry name" value="TM_ABC_iron-siderophores_like"/>
    <property type="match status" value="1"/>
</dbReference>
<keyword evidence="3" id="KW-0813">Transport</keyword>
<keyword evidence="10" id="KW-1185">Reference proteome</keyword>
<dbReference type="Pfam" id="PF01032">
    <property type="entry name" value="FecCD"/>
    <property type="match status" value="1"/>
</dbReference>
<gene>
    <name evidence="9" type="ORF">DN820_16400</name>
</gene>
<dbReference type="EMBL" id="QLAG01000022">
    <property type="protein sequence ID" value="TLX62435.1"/>
    <property type="molecule type" value="Genomic_DNA"/>
</dbReference>
<dbReference type="PANTHER" id="PTHR30472">
    <property type="entry name" value="FERRIC ENTEROBACTIN TRANSPORT SYSTEM PERMEASE PROTEIN"/>
    <property type="match status" value="1"/>
</dbReference>
<evidence type="ECO:0000256" key="1">
    <source>
        <dbReference type="ARBA" id="ARBA00004651"/>
    </source>
</evidence>
<keyword evidence="6 8" id="KW-1133">Transmembrane helix</keyword>
<proteinExistence type="inferred from homology"/>
<feature type="transmembrane region" description="Helical" evidence="8">
    <location>
        <begin position="38"/>
        <end position="55"/>
    </location>
</feature>